<dbReference type="SUPFAM" id="SSF101148">
    <property type="entry name" value="Plant invertase/pectin methylesterase inhibitor"/>
    <property type="match status" value="1"/>
</dbReference>
<dbReference type="InterPro" id="IPR006501">
    <property type="entry name" value="Pectinesterase_inhib_dom"/>
</dbReference>
<dbReference type="InterPro" id="IPR035513">
    <property type="entry name" value="Invertase/methylesterase_inhib"/>
</dbReference>
<name>A0A7N2LPB6_QUELO</name>
<dbReference type="InterPro" id="IPR034086">
    <property type="entry name" value="PMEI_plant"/>
</dbReference>
<dbReference type="GO" id="GO:0046910">
    <property type="term" value="F:pectinesterase inhibitor activity"/>
    <property type="evidence" value="ECO:0007669"/>
    <property type="project" value="InterPro"/>
</dbReference>
<dbReference type="OrthoDB" id="764172at2759"/>
<dbReference type="Gramene" id="QL05p022002:mrna">
    <property type="protein sequence ID" value="QL05p022002:mrna:CDS:1"/>
    <property type="gene ID" value="QL05p022002"/>
</dbReference>
<dbReference type="EnsemblPlants" id="QL05p022002:mrna">
    <property type="protein sequence ID" value="QL05p022002:mrna:CDS:1"/>
    <property type="gene ID" value="QL05p022002"/>
</dbReference>
<evidence type="ECO:0000313" key="7">
    <source>
        <dbReference type="Proteomes" id="UP000594261"/>
    </source>
</evidence>
<dbReference type="AlphaFoldDB" id="A0A7N2LPB6"/>
<keyword evidence="7" id="KW-1185">Reference proteome</keyword>
<keyword evidence="2" id="KW-1015">Disulfide bond</keyword>
<dbReference type="Pfam" id="PF04043">
    <property type="entry name" value="PMEI"/>
    <property type="match status" value="1"/>
</dbReference>
<evidence type="ECO:0000256" key="3">
    <source>
        <dbReference type="ARBA" id="ARBA00038471"/>
    </source>
</evidence>
<reference evidence="6" key="2">
    <citation type="submission" date="2021-01" db="UniProtKB">
        <authorList>
            <consortium name="EnsemblPlants"/>
        </authorList>
    </citation>
    <scope>IDENTIFICATION</scope>
</reference>
<feature type="signal peptide" evidence="4">
    <location>
        <begin position="1"/>
        <end position="30"/>
    </location>
</feature>
<dbReference type="SMART" id="SM00856">
    <property type="entry name" value="PMEI"/>
    <property type="match status" value="1"/>
</dbReference>
<keyword evidence="1 4" id="KW-0732">Signal</keyword>
<dbReference type="EMBL" id="LRBV02000005">
    <property type="status" value="NOT_ANNOTATED_CDS"/>
    <property type="molecule type" value="Genomic_DNA"/>
</dbReference>
<reference evidence="6 7" key="1">
    <citation type="journal article" date="2016" name="G3 (Bethesda)">
        <title>First Draft Assembly and Annotation of the Genome of a California Endemic Oak Quercus lobata Nee (Fagaceae).</title>
        <authorList>
            <person name="Sork V.L."/>
            <person name="Fitz-Gibbon S.T."/>
            <person name="Puiu D."/>
            <person name="Crepeau M."/>
            <person name="Gugger P.F."/>
            <person name="Sherman R."/>
            <person name="Stevens K."/>
            <person name="Langley C.H."/>
            <person name="Pellegrini M."/>
            <person name="Salzberg S.L."/>
        </authorList>
    </citation>
    <scope>NUCLEOTIDE SEQUENCE [LARGE SCALE GENOMIC DNA]</scope>
    <source>
        <strain evidence="6 7">cv. SW786</strain>
    </source>
</reference>
<dbReference type="Proteomes" id="UP000594261">
    <property type="component" value="Chromosome 5"/>
</dbReference>
<dbReference type="KEGG" id="qlo:115990168"/>
<dbReference type="PANTHER" id="PTHR36710:SF18">
    <property type="entry name" value="PECTINESTERASE INHIBITOR 5-RELATED"/>
    <property type="match status" value="1"/>
</dbReference>
<protein>
    <recommendedName>
        <fullName evidence="5">Pectinesterase inhibitor domain-containing protein</fullName>
    </recommendedName>
</protein>
<feature type="chain" id="PRO_5029915877" description="Pectinesterase inhibitor domain-containing protein" evidence="4">
    <location>
        <begin position="31"/>
        <end position="178"/>
    </location>
</feature>
<accession>A0A7N2LPB6</accession>
<dbReference type="Gene3D" id="1.20.140.40">
    <property type="entry name" value="Invertase/pectin methylesterase inhibitor family protein"/>
    <property type="match status" value="1"/>
</dbReference>
<dbReference type="InParanoid" id="A0A7N2LPB6"/>
<evidence type="ECO:0000313" key="6">
    <source>
        <dbReference type="EnsemblPlants" id="QL05p022002:mrna:CDS:1"/>
    </source>
</evidence>
<dbReference type="InterPro" id="IPR052421">
    <property type="entry name" value="PCW_Enzyme_Inhibitor"/>
</dbReference>
<proteinExistence type="inferred from homology"/>
<evidence type="ECO:0000259" key="5">
    <source>
        <dbReference type="SMART" id="SM00856"/>
    </source>
</evidence>
<dbReference type="PANTHER" id="PTHR36710">
    <property type="entry name" value="PECTINESTERASE INHIBITOR-LIKE"/>
    <property type="match status" value="1"/>
</dbReference>
<evidence type="ECO:0000256" key="1">
    <source>
        <dbReference type="ARBA" id="ARBA00022729"/>
    </source>
</evidence>
<feature type="domain" description="Pectinesterase inhibitor" evidence="5">
    <location>
        <begin position="34"/>
        <end position="173"/>
    </location>
</feature>
<organism evidence="6 7">
    <name type="scientific">Quercus lobata</name>
    <name type="common">Valley oak</name>
    <dbReference type="NCBI Taxonomy" id="97700"/>
    <lineage>
        <taxon>Eukaryota</taxon>
        <taxon>Viridiplantae</taxon>
        <taxon>Streptophyta</taxon>
        <taxon>Embryophyta</taxon>
        <taxon>Tracheophyta</taxon>
        <taxon>Spermatophyta</taxon>
        <taxon>Magnoliopsida</taxon>
        <taxon>eudicotyledons</taxon>
        <taxon>Gunneridae</taxon>
        <taxon>Pentapetalae</taxon>
        <taxon>rosids</taxon>
        <taxon>fabids</taxon>
        <taxon>Fagales</taxon>
        <taxon>Fagaceae</taxon>
        <taxon>Quercus</taxon>
    </lineage>
</organism>
<dbReference type="GeneID" id="115990168"/>
<sequence>MAIKYGVSLSLLVIHIVLSLLFSSHHFAKADNEIGKSLITTTCNHTEFPDVCISTLESDPRSSSADLTNLSRIALELAITEANETKAEAFKLVNNASSYESWGIRLACYDGFNSSVYQLEESLQYFDQLKYNESNRIVDLFNGGLNYCINLGVVELSARITFLRKFTTDIVAILHLLF</sequence>
<dbReference type="NCBIfam" id="TIGR01614">
    <property type="entry name" value="PME_inhib"/>
    <property type="match status" value="1"/>
</dbReference>
<dbReference type="OMA" id="CFTANLT"/>
<evidence type="ECO:0000256" key="4">
    <source>
        <dbReference type="SAM" id="SignalP"/>
    </source>
</evidence>
<evidence type="ECO:0000256" key="2">
    <source>
        <dbReference type="ARBA" id="ARBA00023157"/>
    </source>
</evidence>
<dbReference type="RefSeq" id="XP_030969883.1">
    <property type="nucleotide sequence ID" value="XM_031114023.1"/>
</dbReference>
<comment type="similarity">
    <text evidence="3">Belongs to the PMEI family.</text>
</comment>
<gene>
    <name evidence="6" type="primary">LOC115990168</name>
</gene>
<dbReference type="CDD" id="cd15797">
    <property type="entry name" value="PMEI"/>
    <property type="match status" value="1"/>
</dbReference>